<dbReference type="PANTHER" id="PTHR11669:SF8">
    <property type="entry name" value="DNA POLYMERASE III SUBUNIT DELTA"/>
    <property type="match status" value="1"/>
</dbReference>
<comment type="catalytic activity">
    <reaction evidence="7">
        <text>DNA(n) + a 2'-deoxyribonucleoside 5'-triphosphate = DNA(n+1) + diphosphate</text>
        <dbReference type="Rhea" id="RHEA:22508"/>
        <dbReference type="Rhea" id="RHEA-COMP:17339"/>
        <dbReference type="Rhea" id="RHEA-COMP:17340"/>
        <dbReference type="ChEBI" id="CHEBI:33019"/>
        <dbReference type="ChEBI" id="CHEBI:61560"/>
        <dbReference type="ChEBI" id="CHEBI:173112"/>
        <dbReference type="EC" id="2.7.7.7"/>
    </reaction>
</comment>
<dbReference type="GO" id="GO:0003677">
    <property type="term" value="F:DNA binding"/>
    <property type="evidence" value="ECO:0007669"/>
    <property type="project" value="InterPro"/>
</dbReference>
<dbReference type="EC" id="2.7.7.7" evidence="1"/>
<keyword evidence="5" id="KW-0235">DNA replication</keyword>
<dbReference type="InterPro" id="IPR027417">
    <property type="entry name" value="P-loop_NTPase"/>
</dbReference>
<dbReference type="GO" id="GO:0003887">
    <property type="term" value="F:DNA-directed DNA polymerase activity"/>
    <property type="evidence" value="ECO:0007669"/>
    <property type="project" value="UniProtKB-KW"/>
</dbReference>
<proteinExistence type="predicted"/>
<dbReference type="PANTHER" id="PTHR11669">
    <property type="entry name" value="REPLICATION FACTOR C / DNA POLYMERASE III GAMMA-TAU SUBUNIT"/>
    <property type="match status" value="1"/>
</dbReference>
<dbReference type="InterPro" id="IPR050238">
    <property type="entry name" value="DNA_Rep/Repair_Clamp_Loader"/>
</dbReference>
<dbReference type="GO" id="GO:0009360">
    <property type="term" value="C:DNA polymerase III complex"/>
    <property type="evidence" value="ECO:0007669"/>
    <property type="project" value="InterPro"/>
</dbReference>
<evidence type="ECO:0000256" key="5">
    <source>
        <dbReference type="ARBA" id="ARBA00022705"/>
    </source>
</evidence>
<evidence type="ECO:0000256" key="7">
    <source>
        <dbReference type="ARBA" id="ARBA00049244"/>
    </source>
</evidence>
<dbReference type="AlphaFoldDB" id="A0A7G1Q9M4"/>
<keyword evidence="6 9" id="KW-0239">DNA-directed DNA polymerase</keyword>
<dbReference type="Gene3D" id="3.40.50.300">
    <property type="entry name" value="P-loop containing nucleotide triphosphate hydrolases"/>
    <property type="match status" value="1"/>
</dbReference>
<dbReference type="EMBL" id="LR778175">
    <property type="protein sequence ID" value="CAB1275921.1"/>
    <property type="molecule type" value="Genomic_DNA"/>
</dbReference>
<evidence type="ECO:0000313" key="9">
    <source>
        <dbReference type="EMBL" id="CAB1275921.1"/>
    </source>
</evidence>
<accession>A0A7G1Q9M4</accession>
<reference evidence="9 10" key="1">
    <citation type="submission" date="2020-03" db="EMBL/GenBank/DDBJ databases">
        <authorList>
            <person name="Picone N."/>
        </authorList>
    </citation>
    <scope>NUCLEOTIDE SEQUENCE [LARGE SCALE GENOMIC DNA]</scope>
    <source>
        <strain evidence="9">NSCAC1</strain>
    </source>
</reference>
<evidence type="ECO:0000256" key="1">
    <source>
        <dbReference type="ARBA" id="ARBA00012417"/>
    </source>
</evidence>
<evidence type="ECO:0000256" key="6">
    <source>
        <dbReference type="ARBA" id="ARBA00022932"/>
    </source>
</evidence>
<keyword evidence="4 9" id="KW-0548">Nucleotidyltransferase</keyword>
<dbReference type="SUPFAM" id="SSF52540">
    <property type="entry name" value="P-loop containing nucleoside triphosphate hydrolases"/>
    <property type="match status" value="1"/>
</dbReference>
<evidence type="ECO:0000256" key="2">
    <source>
        <dbReference type="ARBA" id="ARBA00014363"/>
    </source>
</evidence>
<dbReference type="RefSeq" id="WP_197743659.1">
    <property type="nucleotide sequence ID" value="NZ_LR778175.1"/>
</dbReference>
<dbReference type="InterPro" id="IPR015199">
    <property type="entry name" value="DNA_pol_III_delta_C"/>
</dbReference>
<dbReference type="InterPro" id="IPR008921">
    <property type="entry name" value="DNA_pol3_clamp-load_cplx_C"/>
</dbReference>
<feature type="domain" description="DNA polymerase III delta subunit C-terminal" evidence="8">
    <location>
        <begin position="214"/>
        <end position="327"/>
    </location>
</feature>
<organism evidence="9 10">
    <name type="scientific">Candidatus Nitrosacidococcus tergens</name>
    <dbReference type="NCBI Taxonomy" id="553981"/>
    <lineage>
        <taxon>Bacteria</taxon>
        <taxon>Pseudomonadati</taxon>
        <taxon>Pseudomonadota</taxon>
        <taxon>Gammaproteobacteria</taxon>
        <taxon>Chromatiales</taxon>
        <taxon>Chromatiaceae</taxon>
        <taxon>Candidatus Nitrosacidococcus</taxon>
    </lineage>
</organism>
<dbReference type="NCBIfam" id="NF004310">
    <property type="entry name" value="PRK05707.1"/>
    <property type="match status" value="1"/>
</dbReference>
<dbReference type="Gene3D" id="1.20.272.10">
    <property type="match status" value="1"/>
</dbReference>
<dbReference type="GO" id="GO:0006261">
    <property type="term" value="P:DNA-templated DNA replication"/>
    <property type="evidence" value="ECO:0007669"/>
    <property type="project" value="TreeGrafter"/>
</dbReference>
<protein>
    <recommendedName>
        <fullName evidence="2">DNA polymerase III subunit delta'</fullName>
        <ecNumber evidence="1">2.7.7.7</ecNumber>
    </recommendedName>
</protein>
<dbReference type="Pfam" id="PF09115">
    <property type="entry name" value="DNApol3-delta_C"/>
    <property type="match status" value="1"/>
</dbReference>
<keyword evidence="3 9" id="KW-0808">Transferase</keyword>
<dbReference type="Pfam" id="PF13177">
    <property type="entry name" value="DNA_pol3_delta2"/>
    <property type="match status" value="1"/>
</dbReference>
<dbReference type="SUPFAM" id="SSF48019">
    <property type="entry name" value="post-AAA+ oligomerization domain-like"/>
    <property type="match status" value="1"/>
</dbReference>
<evidence type="ECO:0000256" key="3">
    <source>
        <dbReference type="ARBA" id="ARBA00022679"/>
    </source>
</evidence>
<dbReference type="KEGG" id="ntg:NSCAC_0909"/>
<keyword evidence="10" id="KW-1185">Reference proteome</keyword>
<dbReference type="Proteomes" id="UP000516072">
    <property type="component" value="Chromosome"/>
</dbReference>
<evidence type="ECO:0000313" key="10">
    <source>
        <dbReference type="Proteomes" id="UP000516072"/>
    </source>
</evidence>
<evidence type="ECO:0000256" key="4">
    <source>
        <dbReference type="ARBA" id="ARBA00022695"/>
    </source>
</evidence>
<evidence type="ECO:0000259" key="8">
    <source>
        <dbReference type="Pfam" id="PF09115"/>
    </source>
</evidence>
<sequence length="332" mass="38560">MHELYPWCQSHWQSIMTAKSIERMPHAILLYGPKGIGKYTFTDHLVNNLLCDSPGENKLACGVCSSCVLFKANTHPDHLRVSIPDEKKVISIEQTREIYHHLMLKAKKSAFKTVTILAADKMTISAANSLLKILEEPPRNTVITLISTSLFALPVTIRSRCQKFQFSIHKREAEKWLAQQLLSINSKQEDINLMYLLNLVGGAPLRALSYLEQDLLSQRIKLAHNLFSFKENINPLKTVEDYILKIWEEALYWMILFTMDMIRIKRNVSTELLINTDIEDYLREFSRKVELKPLFSLLEKIEYSLWLLTNRTQINTQLLLEKLLIDWFLLLA</sequence>
<gene>
    <name evidence="9" type="ORF">NSCAC_0909</name>
</gene>
<name>A0A7G1Q9M4_9GAMM</name>